<dbReference type="GO" id="GO:0009103">
    <property type="term" value="P:lipopolysaccharide biosynthetic process"/>
    <property type="evidence" value="ECO:0007669"/>
    <property type="project" value="TreeGrafter"/>
</dbReference>
<name>C8W1Y2_DESAS</name>
<evidence type="ECO:0000313" key="5">
    <source>
        <dbReference type="Proteomes" id="UP000002217"/>
    </source>
</evidence>
<evidence type="ECO:0000313" key="4">
    <source>
        <dbReference type="EMBL" id="ACV63603.1"/>
    </source>
</evidence>
<dbReference type="PANTHER" id="PTHR46401:SF2">
    <property type="entry name" value="GLYCOSYLTRANSFERASE WBBK-RELATED"/>
    <property type="match status" value="1"/>
</dbReference>
<dbReference type="InterPro" id="IPR001296">
    <property type="entry name" value="Glyco_trans_1"/>
</dbReference>
<gene>
    <name evidence="4" type="ordered locus">Dtox_2838</name>
</gene>
<dbReference type="Pfam" id="PF13439">
    <property type="entry name" value="Glyco_transf_4"/>
    <property type="match status" value="1"/>
</dbReference>
<dbReference type="PANTHER" id="PTHR46401">
    <property type="entry name" value="GLYCOSYLTRANSFERASE WBBK-RELATED"/>
    <property type="match status" value="1"/>
</dbReference>
<keyword evidence="1 4" id="KW-0808">Transferase</keyword>
<dbReference type="AlphaFoldDB" id="C8W1Y2"/>
<dbReference type="KEGG" id="dae:Dtox_2838"/>
<dbReference type="SUPFAM" id="SSF53756">
    <property type="entry name" value="UDP-Glycosyltransferase/glycogen phosphorylase"/>
    <property type="match status" value="1"/>
</dbReference>
<sequence length="373" mass="43401">MIMVRVLYDHRIWSLQKYGGISRYFYEIIKRNTECCRIKADVCSGFYKNNYGLKNISNKYLKVVGMKFPELPKTGRVWPVLRLANETLFNGWYMLRKSKYDIYHPTYYCIEKRKFKRRQVVTVYDMIHELYPQFFLKNDFTSMAKKHTVENADMVIAISESTKRDLVNILGVDQKKIHVVHLANSLKYEPSACEAVIKEPYILYVGNRRGYKNFSNFIKAYACNSKILSDFRVVAFSGEKISQDERGMFEELRISGKIEQIFGDDTVLSNLYKNASCFIYPSLYEGFGIPVLEAMHFGCPVIAGNVSSFPEVVGDAGILFNPGNVEEISHMLEKVLYDEELKNNLILKGYSQEKRFSWEQCAQDTYEIYSQLL</sequence>
<dbReference type="eggNOG" id="COG0438">
    <property type="taxonomic scope" value="Bacteria"/>
</dbReference>
<dbReference type="EMBL" id="CP001720">
    <property type="protein sequence ID" value="ACV63603.1"/>
    <property type="molecule type" value="Genomic_DNA"/>
</dbReference>
<dbReference type="Pfam" id="PF00534">
    <property type="entry name" value="Glycos_transf_1"/>
    <property type="match status" value="1"/>
</dbReference>
<feature type="domain" description="Glycosyl transferase family 1" evidence="2">
    <location>
        <begin position="198"/>
        <end position="350"/>
    </location>
</feature>
<organism evidence="4 5">
    <name type="scientific">Desulfofarcimen acetoxidans (strain ATCC 49208 / DSM 771 / KCTC 5769 / VKM B-1644 / 5575)</name>
    <name type="common">Desulfotomaculum acetoxidans</name>
    <dbReference type="NCBI Taxonomy" id="485916"/>
    <lineage>
        <taxon>Bacteria</taxon>
        <taxon>Bacillati</taxon>
        <taxon>Bacillota</taxon>
        <taxon>Clostridia</taxon>
        <taxon>Eubacteriales</taxon>
        <taxon>Peptococcaceae</taxon>
        <taxon>Desulfofarcimen</taxon>
    </lineage>
</organism>
<dbReference type="OrthoDB" id="9797829at2"/>
<dbReference type="Gene3D" id="3.40.50.2000">
    <property type="entry name" value="Glycogen Phosphorylase B"/>
    <property type="match status" value="2"/>
</dbReference>
<dbReference type="Proteomes" id="UP000002217">
    <property type="component" value="Chromosome"/>
</dbReference>
<proteinExistence type="predicted"/>
<protein>
    <submittedName>
        <fullName evidence="4">Glycosyl transferase group 1</fullName>
    </submittedName>
</protein>
<evidence type="ECO:0000259" key="2">
    <source>
        <dbReference type="Pfam" id="PF00534"/>
    </source>
</evidence>
<feature type="domain" description="Glycosyltransferase subfamily 4-like N-terminal" evidence="3">
    <location>
        <begin position="18"/>
        <end position="181"/>
    </location>
</feature>
<dbReference type="GO" id="GO:0016757">
    <property type="term" value="F:glycosyltransferase activity"/>
    <property type="evidence" value="ECO:0007669"/>
    <property type="project" value="InterPro"/>
</dbReference>
<evidence type="ECO:0000256" key="1">
    <source>
        <dbReference type="ARBA" id="ARBA00022679"/>
    </source>
</evidence>
<evidence type="ECO:0000259" key="3">
    <source>
        <dbReference type="Pfam" id="PF13439"/>
    </source>
</evidence>
<keyword evidence="5" id="KW-1185">Reference proteome</keyword>
<reference evidence="4 5" key="1">
    <citation type="journal article" date="2009" name="Stand. Genomic Sci.">
        <title>Complete genome sequence of Desulfotomaculum acetoxidans type strain (5575).</title>
        <authorList>
            <person name="Spring S."/>
            <person name="Lapidus A."/>
            <person name="Schroder M."/>
            <person name="Gleim D."/>
            <person name="Sims D."/>
            <person name="Meincke L."/>
            <person name="Glavina Del Rio T."/>
            <person name="Tice H."/>
            <person name="Copeland A."/>
            <person name="Cheng J.F."/>
            <person name="Lucas S."/>
            <person name="Chen F."/>
            <person name="Nolan M."/>
            <person name="Bruce D."/>
            <person name="Goodwin L."/>
            <person name="Pitluck S."/>
            <person name="Ivanova N."/>
            <person name="Mavromatis K."/>
            <person name="Mikhailova N."/>
            <person name="Pati A."/>
            <person name="Chen A."/>
            <person name="Palaniappan K."/>
            <person name="Land M."/>
            <person name="Hauser L."/>
            <person name="Chang Y.J."/>
            <person name="Jeffries C.D."/>
            <person name="Chain P."/>
            <person name="Saunders E."/>
            <person name="Brettin T."/>
            <person name="Detter J.C."/>
            <person name="Goker M."/>
            <person name="Bristow J."/>
            <person name="Eisen J.A."/>
            <person name="Markowitz V."/>
            <person name="Hugenholtz P."/>
            <person name="Kyrpides N.C."/>
            <person name="Klenk H.P."/>
            <person name="Han C."/>
        </authorList>
    </citation>
    <scope>NUCLEOTIDE SEQUENCE [LARGE SCALE GENOMIC DNA]</scope>
    <source>
        <strain evidence="5">ATCC 49208 / DSM 771 / VKM B-1644</strain>
    </source>
</reference>
<dbReference type="InterPro" id="IPR028098">
    <property type="entry name" value="Glyco_trans_4-like_N"/>
</dbReference>
<dbReference type="CDD" id="cd03809">
    <property type="entry name" value="GT4_MtfB-like"/>
    <property type="match status" value="1"/>
</dbReference>
<accession>C8W1Y2</accession>
<dbReference type="CAZy" id="GT4">
    <property type="family name" value="Glycosyltransferase Family 4"/>
</dbReference>
<dbReference type="HOGENOM" id="CLU_009583_27_0_9"/>
<dbReference type="STRING" id="485916.Dtox_2838"/>